<dbReference type="EMBL" id="JASCZI010061877">
    <property type="protein sequence ID" value="MED6139682.1"/>
    <property type="molecule type" value="Genomic_DNA"/>
</dbReference>
<dbReference type="Proteomes" id="UP001341840">
    <property type="component" value="Unassembled WGS sequence"/>
</dbReference>
<gene>
    <name evidence="1" type="ORF">PIB30_086109</name>
</gene>
<organism evidence="1 2">
    <name type="scientific">Stylosanthes scabra</name>
    <dbReference type="NCBI Taxonomy" id="79078"/>
    <lineage>
        <taxon>Eukaryota</taxon>
        <taxon>Viridiplantae</taxon>
        <taxon>Streptophyta</taxon>
        <taxon>Embryophyta</taxon>
        <taxon>Tracheophyta</taxon>
        <taxon>Spermatophyta</taxon>
        <taxon>Magnoliopsida</taxon>
        <taxon>eudicotyledons</taxon>
        <taxon>Gunneridae</taxon>
        <taxon>Pentapetalae</taxon>
        <taxon>rosids</taxon>
        <taxon>fabids</taxon>
        <taxon>Fabales</taxon>
        <taxon>Fabaceae</taxon>
        <taxon>Papilionoideae</taxon>
        <taxon>50 kb inversion clade</taxon>
        <taxon>dalbergioids sensu lato</taxon>
        <taxon>Dalbergieae</taxon>
        <taxon>Pterocarpus clade</taxon>
        <taxon>Stylosanthes</taxon>
    </lineage>
</organism>
<evidence type="ECO:0000313" key="2">
    <source>
        <dbReference type="Proteomes" id="UP001341840"/>
    </source>
</evidence>
<proteinExistence type="predicted"/>
<protein>
    <submittedName>
        <fullName evidence="1">Uncharacterized protein</fullName>
    </submittedName>
</protein>
<reference evidence="1 2" key="1">
    <citation type="journal article" date="2023" name="Plants (Basel)">
        <title>Bridging the Gap: Combining Genomics and Transcriptomics Approaches to Understand Stylosanthes scabra, an Orphan Legume from the Brazilian Caatinga.</title>
        <authorList>
            <person name="Ferreira-Neto J.R.C."/>
            <person name="da Silva M.D."/>
            <person name="Binneck E."/>
            <person name="de Melo N.F."/>
            <person name="da Silva R.H."/>
            <person name="de Melo A.L.T.M."/>
            <person name="Pandolfi V."/>
            <person name="Bustamante F.O."/>
            <person name="Brasileiro-Vidal A.C."/>
            <person name="Benko-Iseppon A.M."/>
        </authorList>
    </citation>
    <scope>NUCLEOTIDE SEQUENCE [LARGE SCALE GENOMIC DNA]</scope>
    <source>
        <tissue evidence="1">Leaves</tissue>
    </source>
</reference>
<sequence>MMTLRELEVNEGIHGINFPASGNSELSVVKGVKGILVFVQMLFKCRFPFGKQAKKRLEVARSFLSSSILVSLRNGTAMLQSIL</sequence>
<comment type="caution">
    <text evidence="1">The sequence shown here is derived from an EMBL/GenBank/DDBJ whole genome shotgun (WGS) entry which is preliminary data.</text>
</comment>
<keyword evidence="2" id="KW-1185">Reference proteome</keyword>
<accession>A0ABU6STD3</accession>
<name>A0ABU6STD3_9FABA</name>
<evidence type="ECO:0000313" key="1">
    <source>
        <dbReference type="EMBL" id="MED6139682.1"/>
    </source>
</evidence>